<evidence type="ECO:0000313" key="2">
    <source>
        <dbReference type="EMBL" id="KJY61520.1"/>
    </source>
</evidence>
<gene>
    <name evidence="2" type="ORF">JF72_08100</name>
</gene>
<organism evidence="2 3">
    <name type="scientific">Lactobacillus apis</name>
    <dbReference type="NCBI Taxonomy" id="303541"/>
    <lineage>
        <taxon>Bacteria</taxon>
        <taxon>Bacillati</taxon>
        <taxon>Bacillota</taxon>
        <taxon>Bacilli</taxon>
        <taxon>Lactobacillales</taxon>
        <taxon>Lactobacillaceae</taxon>
        <taxon>Lactobacillus</taxon>
    </lineage>
</organism>
<comment type="caution">
    <text evidence="2">The sequence shown here is derived from an EMBL/GenBank/DDBJ whole genome shotgun (WGS) entry which is preliminary data.</text>
</comment>
<reference evidence="2 3" key="1">
    <citation type="submission" date="2015-01" db="EMBL/GenBank/DDBJ databases">
        <title>Comparative genomics of the lactic acid bacteria isolated from the honey bee gut.</title>
        <authorList>
            <person name="Ellegaard K.M."/>
            <person name="Tamarit D."/>
            <person name="Javelind E."/>
            <person name="Olofsson T."/>
            <person name="Andersson S.G."/>
            <person name="Vasquez A."/>
        </authorList>
    </citation>
    <scope>NUCLEOTIDE SEQUENCE [LARGE SCALE GENOMIC DNA]</scope>
    <source>
        <strain evidence="2 3">Hma11</strain>
    </source>
</reference>
<dbReference type="InterPro" id="IPR000600">
    <property type="entry name" value="ROK"/>
</dbReference>
<dbReference type="EMBL" id="JXLG01000005">
    <property type="protein sequence ID" value="KJY61520.1"/>
    <property type="molecule type" value="Genomic_DNA"/>
</dbReference>
<name>A0A0F4LSI4_9LACO</name>
<dbReference type="Pfam" id="PF00480">
    <property type="entry name" value="ROK"/>
    <property type="match status" value="1"/>
</dbReference>
<dbReference type="Proteomes" id="UP000033682">
    <property type="component" value="Unassembled WGS sequence"/>
</dbReference>
<dbReference type="Gene3D" id="3.30.420.40">
    <property type="match status" value="2"/>
</dbReference>
<accession>A0A0F4LSI4</accession>
<dbReference type="STRING" id="303541.JF72_08100"/>
<dbReference type="SUPFAM" id="SSF53067">
    <property type="entry name" value="Actin-like ATPase domain"/>
    <property type="match status" value="1"/>
</dbReference>
<comment type="similarity">
    <text evidence="1">Belongs to the ROK (NagC/XylR) family.</text>
</comment>
<dbReference type="PANTHER" id="PTHR18964">
    <property type="entry name" value="ROK (REPRESSOR, ORF, KINASE) FAMILY"/>
    <property type="match status" value="1"/>
</dbReference>
<evidence type="ECO:0000256" key="1">
    <source>
        <dbReference type="ARBA" id="ARBA00006479"/>
    </source>
</evidence>
<proteinExistence type="inferred from homology"/>
<dbReference type="PATRIC" id="fig|303541.3.peg.967"/>
<dbReference type="InterPro" id="IPR043129">
    <property type="entry name" value="ATPase_NBD"/>
</dbReference>
<protein>
    <submittedName>
        <fullName evidence="2">ROK family protein</fullName>
    </submittedName>
</protein>
<dbReference type="AlphaFoldDB" id="A0A0F4LSI4"/>
<sequence length="302" mass="32432">MKNYLSIDIGGTEIKYAQIDQAGNIIEKGKVSTPDNKADFLVAVDKIVKKYTDRIKGLAVCAPGKIEGTKIRFGGAIPYLDGIDFGEIYQDKDYPVTVLNDGKASILAENWLGSLKGETNCAALTLGTGVGGGIIVNGHLLQGSHYQAGELSFMIVDLTHPEKMQGSVGNLCSAVNFVKHVNQKTGYSEINDGIHAFEEIKNGNEGAIKIFNDYCLNIAALILNMNTVVDINKVAIGGGISAQPILLSGINQAYDKLVGKMNSIIGQTLVKPKIVAAKFRNDSNLYGALYNLLLTVDNETDY</sequence>
<dbReference type="PANTHER" id="PTHR18964:SF170">
    <property type="entry name" value="SUGAR KINASE"/>
    <property type="match status" value="1"/>
</dbReference>
<evidence type="ECO:0000313" key="3">
    <source>
        <dbReference type="Proteomes" id="UP000033682"/>
    </source>
</evidence>
<keyword evidence="3" id="KW-1185">Reference proteome</keyword>
<dbReference type="HOGENOM" id="CLU_036604_0_2_9"/>
<dbReference type="CDD" id="cd24152">
    <property type="entry name" value="ASKHA_NBD_ROK-like"/>
    <property type="match status" value="1"/>
</dbReference>